<accession>A0A7K1US50</accession>
<dbReference type="EMBL" id="WRPP01000001">
    <property type="protein sequence ID" value="MVU77157.1"/>
    <property type="molecule type" value="Genomic_DNA"/>
</dbReference>
<organism evidence="1 2">
    <name type="scientific">Nocardia terrae</name>
    <dbReference type="NCBI Taxonomy" id="2675851"/>
    <lineage>
        <taxon>Bacteria</taxon>
        <taxon>Bacillati</taxon>
        <taxon>Actinomycetota</taxon>
        <taxon>Actinomycetes</taxon>
        <taxon>Mycobacteriales</taxon>
        <taxon>Nocardiaceae</taxon>
        <taxon>Nocardia</taxon>
    </lineage>
</organism>
<sequence>MAAQLGLIGAALLVSPRVVIRDVDLLESGAAATSSSLFWTGYCLLVESGE</sequence>
<dbReference type="RefSeq" id="WP_157386543.1">
    <property type="nucleotide sequence ID" value="NZ_WRPP01000001.1"/>
</dbReference>
<evidence type="ECO:0000313" key="1">
    <source>
        <dbReference type="EMBL" id="MVU77157.1"/>
    </source>
</evidence>
<comment type="caution">
    <text evidence="1">The sequence shown here is derived from an EMBL/GenBank/DDBJ whole genome shotgun (WGS) entry which is preliminary data.</text>
</comment>
<gene>
    <name evidence="1" type="ORF">GPX89_07830</name>
</gene>
<evidence type="ECO:0000313" key="2">
    <source>
        <dbReference type="Proteomes" id="UP000466794"/>
    </source>
</evidence>
<dbReference type="Proteomes" id="UP000466794">
    <property type="component" value="Unassembled WGS sequence"/>
</dbReference>
<dbReference type="AlphaFoldDB" id="A0A7K1US50"/>
<keyword evidence="2" id="KW-1185">Reference proteome</keyword>
<protein>
    <submittedName>
        <fullName evidence="1">Uncharacterized protein</fullName>
    </submittedName>
</protein>
<name>A0A7K1US50_9NOCA</name>
<reference evidence="1 2" key="1">
    <citation type="submission" date="2019-12" db="EMBL/GenBank/DDBJ databases">
        <title>Nocardia sp. nov. ET3-3 isolated from soil.</title>
        <authorList>
            <person name="Kanchanasin P."/>
            <person name="Tanasupawat S."/>
            <person name="Yuki M."/>
            <person name="Kudo T."/>
        </authorList>
    </citation>
    <scope>NUCLEOTIDE SEQUENCE [LARGE SCALE GENOMIC DNA]</scope>
    <source>
        <strain evidence="1 2">ET3-3</strain>
    </source>
</reference>
<proteinExistence type="predicted"/>